<dbReference type="EMBL" id="JAPWTJ010003706">
    <property type="protein sequence ID" value="KAJ8952736.1"/>
    <property type="molecule type" value="Genomic_DNA"/>
</dbReference>
<accession>A0ABQ9IQH7</accession>
<evidence type="ECO:0000313" key="2">
    <source>
        <dbReference type="EMBL" id="KAJ8952736.1"/>
    </source>
</evidence>
<comment type="caution">
    <text evidence="2">The sequence shown here is derived from an EMBL/GenBank/DDBJ whole genome shotgun (WGS) entry which is preliminary data.</text>
</comment>
<feature type="region of interest" description="Disordered" evidence="1">
    <location>
        <begin position="582"/>
        <end position="602"/>
    </location>
</feature>
<reference evidence="2" key="1">
    <citation type="journal article" date="2023" name="Insect Mol. Biol.">
        <title>Genome sequencing provides insights into the evolution of gene families encoding plant cell wall-degrading enzymes in longhorned beetles.</title>
        <authorList>
            <person name="Shin N.R."/>
            <person name="Okamura Y."/>
            <person name="Kirsch R."/>
            <person name="Pauchet Y."/>
        </authorList>
    </citation>
    <scope>NUCLEOTIDE SEQUENCE</scope>
    <source>
        <strain evidence="2">MMC_N1</strain>
    </source>
</reference>
<dbReference type="PANTHER" id="PTHR33480">
    <property type="entry name" value="SET DOMAIN-CONTAINING PROTEIN-RELATED"/>
    <property type="match status" value="1"/>
</dbReference>
<dbReference type="Proteomes" id="UP001162164">
    <property type="component" value="Unassembled WGS sequence"/>
</dbReference>
<organism evidence="2 3">
    <name type="scientific">Molorchus minor</name>
    <dbReference type="NCBI Taxonomy" id="1323400"/>
    <lineage>
        <taxon>Eukaryota</taxon>
        <taxon>Metazoa</taxon>
        <taxon>Ecdysozoa</taxon>
        <taxon>Arthropoda</taxon>
        <taxon>Hexapoda</taxon>
        <taxon>Insecta</taxon>
        <taxon>Pterygota</taxon>
        <taxon>Neoptera</taxon>
        <taxon>Endopterygota</taxon>
        <taxon>Coleoptera</taxon>
        <taxon>Polyphaga</taxon>
        <taxon>Cucujiformia</taxon>
        <taxon>Chrysomeloidea</taxon>
        <taxon>Cerambycidae</taxon>
        <taxon>Lamiinae</taxon>
        <taxon>Monochamini</taxon>
        <taxon>Molorchus</taxon>
    </lineage>
</organism>
<protein>
    <submittedName>
        <fullName evidence="2">Uncharacterized protein</fullName>
    </submittedName>
</protein>
<evidence type="ECO:0000256" key="1">
    <source>
        <dbReference type="SAM" id="MobiDB-lite"/>
    </source>
</evidence>
<proteinExistence type="predicted"/>
<sequence length="720" mass="82665">MRDRSGAAGMRIWPAMAMYNMYSLVKYTDGVFDIIENKYIKYRRASEASARWRGKGPFYSIKVYQESNNVETLSILKSKYENDAIVQNSENFDAEVHNKLKNIYSSDAGIPSTSSVLSLIAFNNEAVSLINSDVNIKKKTKYPPKEYYCQFCEKLVKKFGRHILSMHKFEDEIKPILSLPKKSNERKRLIDAGARALWVEAGVDDRKGEFIAPSTASALGTMLKFCSAILESDYIKKQNEPNRIEVENFLKLLRTELPLDINKTATENQSTIRRHKKVILPPSSDIQKIMSFLKSNREKHLQKLKEKFSFEDWKCLAGYTLVSIMIFNGRRPGEIERITITDFRDSAQSIKERAEIEGAGSTQQSTYIRCLIRGKLCSNVSVMLHEDDVCSMNIILDNRQLAGVDLQNPFIFGLPSCKPYKFLSAGTLLKKYVLCANLDYPDRFCATNIRKNLATKTKQLELHHEDREHVMTFMGHSEKIHKTIYRQPDVNKDILIMPKILNNALGNSHLEGISNDDTLHCPSNKSEEAQQTLRSLKINKINETITPVLNNCHANMTSNSTSLRNKGRTSICIDSSNGHCDSDSNYNTPDESDSDSEIEYPPKKRSRLIDMSLGVIKRQSWNTEEREAARTFFEDELCTKKIQHKRDCPKKSRGSEKILDDPEKQICRKEFGRYVQQESYPSREECMKVLRKYPELQHRTTDMLIGHIQHAIKKVKSKKK</sequence>
<gene>
    <name evidence="2" type="ORF">NQ317_005197</name>
</gene>
<name>A0ABQ9IQH7_9CUCU</name>
<dbReference type="InterPro" id="IPR011010">
    <property type="entry name" value="DNA_brk_join_enz"/>
</dbReference>
<dbReference type="SUPFAM" id="SSF56349">
    <property type="entry name" value="DNA breaking-rejoining enzymes"/>
    <property type="match status" value="1"/>
</dbReference>
<evidence type="ECO:0000313" key="3">
    <source>
        <dbReference type="Proteomes" id="UP001162164"/>
    </source>
</evidence>
<keyword evidence="3" id="KW-1185">Reference proteome</keyword>